<keyword evidence="3" id="KW-1185">Reference proteome</keyword>
<feature type="domain" description="PIN" evidence="1">
    <location>
        <begin position="12"/>
        <end position="151"/>
    </location>
</feature>
<sequence length="459" mass="51868">MDYSKYSTIVFLDANVILEGGKVGDQPWQDIDASGEILLLFVPQVLKEIDSKKRDGRLAKHARDFNRLIAPAAETGGPVRLVDGPPLVDLSLAVTNRIDWDKLHDLDPEEPDARVIAQVLNEKHSNFDARLFVSQDINPIGMATRHGLKVKRLPGSWLRAAEPSPDQRKINKLKEQVRVSKATEPDLEVLVKFSSGEPFEHVAVPDLTPDQKHELQRVIIDKNPRASQGQGGMFAASLNYDHEYNEKYERWVNKTLPKFVDSLSCDINLMYAQTPISLELRNNGAVQAEDLVLHVNVRNGTISDRWTIVPAWPFAPRPDANRFLSGIHSYTSLSDVRKPNIGRHEMYFENDADGGDSFEVHCQDFRHGRSWVFDAILTAEPTTNDDVVLIIGITASNMRGSKKKVFKLSHAISSKELSSIYDIRDLEFIGDLPMKEELKQLDEDHVFSRLNILNYDDKD</sequence>
<proteinExistence type="predicted"/>
<evidence type="ECO:0000313" key="2">
    <source>
        <dbReference type="EMBL" id="MBI6630894.1"/>
    </source>
</evidence>
<gene>
    <name evidence="2" type="ORF">JAO82_13500</name>
</gene>
<protein>
    <recommendedName>
        <fullName evidence="1">PIN domain-containing protein</fullName>
    </recommendedName>
</protein>
<evidence type="ECO:0000259" key="1">
    <source>
        <dbReference type="Pfam" id="PF13638"/>
    </source>
</evidence>
<dbReference type="InterPro" id="IPR002716">
    <property type="entry name" value="PIN_dom"/>
</dbReference>
<dbReference type="AlphaFoldDB" id="A0A934HWP1"/>
<dbReference type="RefSeq" id="WP_198686921.1">
    <property type="nucleotide sequence ID" value="NZ_JAEIJD010000016.1"/>
</dbReference>
<dbReference type="Pfam" id="PF13638">
    <property type="entry name" value="PIN_4"/>
    <property type="match status" value="1"/>
</dbReference>
<reference evidence="2" key="1">
    <citation type="submission" date="2020-12" db="EMBL/GenBank/DDBJ databases">
        <title>Pontibaca salina gen. nov., sp. nov., isolated from marine sediment.</title>
        <authorList>
            <person name="Bo J."/>
            <person name="Wang S."/>
            <person name="Song X."/>
            <person name="Du Z."/>
        </authorList>
    </citation>
    <scope>NUCLEOTIDE SEQUENCE</scope>
    <source>
        <strain evidence="2">S1109L</strain>
    </source>
</reference>
<dbReference type="EMBL" id="JAEIJD010000016">
    <property type="protein sequence ID" value="MBI6630894.1"/>
    <property type="molecule type" value="Genomic_DNA"/>
</dbReference>
<evidence type="ECO:0000313" key="3">
    <source>
        <dbReference type="Proteomes" id="UP000613255"/>
    </source>
</evidence>
<organism evidence="2 3">
    <name type="scientific">Pontibaca salina</name>
    <dbReference type="NCBI Taxonomy" id="2795731"/>
    <lineage>
        <taxon>Bacteria</taxon>
        <taxon>Pseudomonadati</taxon>
        <taxon>Pseudomonadota</taxon>
        <taxon>Alphaproteobacteria</taxon>
        <taxon>Rhodobacterales</taxon>
        <taxon>Roseobacteraceae</taxon>
        <taxon>Pontibaca</taxon>
    </lineage>
</organism>
<dbReference type="Proteomes" id="UP000613255">
    <property type="component" value="Unassembled WGS sequence"/>
</dbReference>
<comment type="caution">
    <text evidence="2">The sequence shown here is derived from an EMBL/GenBank/DDBJ whole genome shotgun (WGS) entry which is preliminary data.</text>
</comment>
<accession>A0A934HWP1</accession>
<name>A0A934HWP1_9RHOB</name>